<evidence type="ECO:0000256" key="4">
    <source>
        <dbReference type="ARBA" id="ARBA00022679"/>
    </source>
</evidence>
<evidence type="ECO:0000256" key="3">
    <source>
        <dbReference type="ARBA" id="ARBA00022603"/>
    </source>
</evidence>
<feature type="coiled-coil region" evidence="8">
    <location>
        <begin position="658"/>
        <end position="685"/>
    </location>
</feature>
<dbReference type="Proteomes" id="UP001500840">
    <property type="component" value="Unassembled WGS sequence"/>
</dbReference>
<dbReference type="InterPro" id="IPR029063">
    <property type="entry name" value="SAM-dependent_MTases_sf"/>
</dbReference>
<dbReference type="PANTHER" id="PTHR42998:SF1">
    <property type="entry name" value="TYPE I RESTRICTION ENZYME HINDI METHYLASE SUBUNIT"/>
    <property type="match status" value="1"/>
</dbReference>
<feature type="domain" description="N6 adenine-specific DNA methyltransferase N-terminal" evidence="10">
    <location>
        <begin position="9"/>
        <end position="147"/>
    </location>
</feature>
<keyword evidence="8" id="KW-0175">Coiled coil</keyword>
<dbReference type="RefSeq" id="WP_345319405.1">
    <property type="nucleotide sequence ID" value="NZ_BAABGA010000009.1"/>
</dbReference>
<dbReference type="Gene3D" id="1.20.1260.30">
    <property type="match status" value="1"/>
</dbReference>
<evidence type="ECO:0000256" key="2">
    <source>
        <dbReference type="ARBA" id="ARBA00011900"/>
    </source>
</evidence>
<evidence type="ECO:0000313" key="12">
    <source>
        <dbReference type="Proteomes" id="UP001500840"/>
    </source>
</evidence>
<keyword evidence="3" id="KW-0489">Methyltransferase</keyword>
<dbReference type="Pfam" id="PF02384">
    <property type="entry name" value="N6_Mtase"/>
    <property type="match status" value="1"/>
</dbReference>
<evidence type="ECO:0000256" key="8">
    <source>
        <dbReference type="SAM" id="Coils"/>
    </source>
</evidence>
<dbReference type="EC" id="2.1.1.72" evidence="2"/>
<evidence type="ECO:0000256" key="5">
    <source>
        <dbReference type="ARBA" id="ARBA00022691"/>
    </source>
</evidence>
<feature type="coiled-coil region" evidence="8">
    <location>
        <begin position="576"/>
        <end position="603"/>
    </location>
</feature>
<evidence type="ECO:0000256" key="7">
    <source>
        <dbReference type="ARBA" id="ARBA00047942"/>
    </source>
</evidence>
<dbReference type="SUPFAM" id="SSF53335">
    <property type="entry name" value="S-adenosyl-L-methionine-dependent methyltransferases"/>
    <property type="match status" value="2"/>
</dbReference>
<dbReference type="InterPro" id="IPR002052">
    <property type="entry name" value="DNA_methylase_N6_adenine_CS"/>
</dbReference>
<comment type="caution">
    <text evidence="11">The sequence shown here is derived from an EMBL/GenBank/DDBJ whole genome shotgun (WGS) entry which is preliminary data.</text>
</comment>
<feature type="domain" description="DNA methylase adenine-specific" evidence="9">
    <location>
        <begin position="156"/>
        <end position="445"/>
    </location>
</feature>
<comment type="similarity">
    <text evidence="1">Belongs to the N(4)/N(6)-methyltransferase family.</text>
</comment>
<gene>
    <name evidence="11" type="ORF">GCM10023156_06830</name>
</gene>
<keyword evidence="4" id="KW-0808">Transferase</keyword>
<evidence type="ECO:0000259" key="10">
    <source>
        <dbReference type="Pfam" id="PF12161"/>
    </source>
</evidence>
<keyword evidence="6" id="KW-0680">Restriction system</keyword>
<accession>A0ABP8MAB8</accession>
<dbReference type="InterPro" id="IPR022749">
    <property type="entry name" value="D12N6_MeTrfase_N"/>
</dbReference>
<dbReference type="PRINTS" id="PR00507">
    <property type="entry name" value="N12N6MTFRASE"/>
</dbReference>
<dbReference type="InterPro" id="IPR003356">
    <property type="entry name" value="DNA_methylase_A-5"/>
</dbReference>
<dbReference type="EMBL" id="BAABGA010000009">
    <property type="protein sequence ID" value="GAA4446218.1"/>
    <property type="molecule type" value="Genomic_DNA"/>
</dbReference>
<sequence>MNREQLKQLERQLWSAADNLRANSGLKSNQYSTPILGLIFLRFADNIYRRSEDQINAEFKKLQGTRREKSIEEIAIAKCGFYLPDEARYEYLLELPEKENIARQIKDAMTAIEKHKPELEDVLPKDEYFELMPDNSSSLLKSLLKTFADIPADAEGDIFGQIYEYFLGNFALAEGQGGGEFFTPKSVVRVMVEIIEPHGGKVFDPACGSGGMFVQSVKFVQEHRMATKDETSHEDIYVYGQEKTSETANLAKMNLAVNGLRGEIKSTNTYYFDLVESYGKFDFVLANPPFNVDDVNLSRVRDDRRFNEYGIPQKKTKTKKGDEGKETVPNANYLWINLFATSLNEKGRAALVMANSASDARHSEAEIRQRLIENNLIYGMMTLPSNMFYTVTLPATLWFFDKAKDDERLLFIDARNIFTQIDRAHREFSEEQIANIAIISHLRKGDREAFVNLIDRYFSSGFTQLYATDVRVEKIADQVIEVLDGTPDIVAAAKEAVSGLGKAWKQLSKFRKSYDKYIEKHGEDSDVDAQNRSQRKLAESLAPFFEGLHVQLKQLDRVVRSHQKHKAEQAKAEGKRFSFDRDMKELKRRLDRLHNEIRDAESYFGHVAWLQERFPGAKYEDVTGLCKLAGLEEIKEQDYSLNPGRYVGVVIEEDGKTEEEFIEDLAAMQAELESLDEEAGKLAAVIGHNVKQLVGDELP</sequence>
<evidence type="ECO:0000256" key="6">
    <source>
        <dbReference type="ARBA" id="ARBA00022747"/>
    </source>
</evidence>
<dbReference type="InterPro" id="IPR038333">
    <property type="entry name" value="T1MK-like_N_sf"/>
</dbReference>
<name>A0ABP8MAB8_9BACT</name>
<keyword evidence="12" id="KW-1185">Reference proteome</keyword>
<organism evidence="11 12">
    <name type="scientific">Novipirellula rosea</name>
    <dbReference type="NCBI Taxonomy" id="1031540"/>
    <lineage>
        <taxon>Bacteria</taxon>
        <taxon>Pseudomonadati</taxon>
        <taxon>Planctomycetota</taxon>
        <taxon>Planctomycetia</taxon>
        <taxon>Pirellulales</taxon>
        <taxon>Pirellulaceae</taxon>
        <taxon>Novipirellula</taxon>
    </lineage>
</organism>
<dbReference type="InterPro" id="IPR052916">
    <property type="entry name" value="Type-I_RE_MTase_Subunit"/>
</dbReference>
<evidence type="ECO:0000259" key="9">
    <source>
        <dbReference type="Pfam" id="PF02384"/>
    </source>
</evidence>
<dbReference type="Pfam" id="PF12161">
    <property type="entry name" value="HsdM_N"/>
    <property type="match status" value="1"/>
</dbReference>
<protein>
    <recommendedName>
        <fullName evidence="2">site-specific DNA-methyltransferase (adenine-specific)</fullName>
        <ecNumber evidence="2">2.1.1.72</ecNumber>
    </recommendedName>
</protein>
<dbReference type="Gene3D" id="3.40.50.150">
    <property type="entry name" value="Vaccinia Virus protein VP39"/>
    <property type="match status" value="1"/>
</dbReference>
<dbReference type="PROSITE" id="PS00092">
    <property type="entry name" value="N6_MTASE"/>
    <property type="match status" value="1"/>
</dbReference>
<keyword evidence="5" id="KW-0949">S-adenosyl-L-methionine</keyword>
<proteinExistence type="inferred from homology"/>
<evidence type="ECO:0000256" key="1">
    <source>
        <dbReference type="ARBA" id="ARBA00006594"/>
    </source>
</evidence>
<dbReference type="PANTHER" id="PTHR42998">
    <property type="entry name" value="TYPE I RESTRICTION ENZYME HINDVIIP M PROTEIN-RELATED"/>
    <property type="match status" value="1"/>
</dbReference>
<evidence type="ECO:0000313" key="11">
    <source>
        <dbReference type="EMBL" id="GAA4446218.1"/>
    </source>
</evidence>
<reference evidence="12" key="1">
    <citation type="journal article" date="2019" name="Int. J. Syst. Evol. Microbiol.">
        <title>The Global Catalogue of Microorganisms (GCM) 10K type strain sequencing project: providing services to taxonomists for standard genome sequencing and annotation.</title>
        <authorList>
            <consortium name="The Broad Institute Genomics Platform"/>
            <consortium name="The Broad Institute Genome Sequencing Center for Infectious Disease"/>
            <person name="Wu L."/>
            <person name="Ma J."/>
        </authorList>
    </citation>
    <scope>NUCLEOTIDE SEQUENCE [LARGE SCALE GENOMIC DNA]</scope>
    <source>
        <strain evidence="12">JCM 17759</strain>
    </source>
</reference>
<comment type="catalytic activity">
    <reaction evidence="7">
        <text>a 2'-deoxyadenosine in DNA + S-adenosyl-L-methionine = an N(6)-methyl-2'-deoxyadenosine in DNA + S-adenosyl-L-homocysteine + H(+)</text>
        <dbReference type="Rhea" id="RHEA:15197"/>
        <dbReference type="Rhea" id="RHEA-COMP:12418"/>
        <dbReference type="Rhea" id="RHEA-COMP:12419"/>
        <dbReference type="ChEBI" id="CHEBI:15378"/>
        <dbReference type="ChEBI" id="CHEBI:57856"/>
        <dbReference type="ChEBI" id="CHEBI:59789"/>
        <dbReference type="ChEBI" id="CHEBI:90615"/>
        <dbReference type="ChEBI" id="CHEBI:90616"/>
        <dbReference type="EC" id="2.1.1.72"/>
    </reaction>
</comment>